<dbReference type="InterPro" id="IPR018060">
    <property type="entry name" value="HTH_AraC"/>
</dbReference>
<dbReference type="GO" id="GO:0000976">
    <property type="term" value="F:transcription cis-regulatory region binding"/>
    <property type="evidence" value="ECO:0007669"/>
    <property type="project" value="TreeGrafter"/>
</dbReference>
<keyword evidence="3" id="KW-0804">Transcription</keyword>
<comment type="caution">
    <text evidence="5">The sequence shown here is derived from an EMBL/GenBank/DDBJ whole genome shotgun (WGS) entry which is preliminary data.</text>
</comment>
<dbReference type="InterPro" id="IPR032687">
    <property type="entry name" value="AraC-type_N"/>
</dbReference>
<keyword evidence="2" id="KW-0238">DNA-binding</keyword>
<name>A0A1T4LBC8_9GAMM</name>
<feature type="domain" description="HTH araC/xylS-type" evidence="4">
    <location>
        <begin position="241"/>
        <end position="339"/>
    </location>
</feature>
<dbReference type="Gene3D" id="1.10.10.60">
    <property type="entry name" value="Homeodomain-like"/>
    <property type="match status" value="1"/>
</dbReference>
<dbReference type="Proteomes" id="UP000191418">
    <property type="component" value="Unassembled WGS sequence"/>
</dbReference>
<accession>A0A1T4LBC8</accession>
<evidence type="ECO:0000259" key="4">
    <source>
        <dbReference type="PROSITE" id="PS01124"/>
    </source>
</evidence>
<dbReference type="RefSeq" id="WP_078744008.1">
    <property type="nucleotide sequence ID" value="NZ_FUXG01000002.1"/>
</dbReference>
<proteinExistence type="predicted"/>
<dbReference type="PANTHER" id="PTHR47894">
    <property type="entry name" value="HTH-TYPE TRANSCRIPTIONAL REGULATOR GADX"/>
    <property type="match status" value="1"/>
</dbReference>
<sequence>MQLGDVQVNFLQTLASAIEHCQKNPWPLFAQYGLAELKASHPEHRISIARYMRLGHEAIELTQRPDIGLLMAEQTKPHHFSIVGLTASCAHRVDQALSTLIEYEALFSQNSRGHSSIERTDTGAFFCFYSISPYNQYNRFVVDAVLASWLILVEQISGISRVALKKEGAYISIECTQPHYAKAYNRLAIPIHFSAEKNALWLPNKVIEQVCIQHNPISFKQLKNICEQKKVQQLKGRSISQQVQEAIAMQLTGKTPTLQEVAQQLNQESWTLRRRLNTEGTQFKKLLDETRSALATRYVRDTQLSFGEISYLLGFSAPAAFHRAFQRWHNKPAGQYRSESI</sequence>
<dbReference type="InterPro" id="IPR009057">
    <property type="entry name" value="Homeodomain-like_sf"/>
</dbReference>
<evidence type="ECO:0000313" key="6">
    <source>
        <dbReference type="Proteomes" id="UP000191418"/>
    </source>
</evidence>
<evidence type="ECO:0000256" key="2">
    <source>
        <dbReference type="ARBA" id="ARBA00023125"/>
    </source>
</evidence>
<dbReference type="SMART" id="SM00342">
    <property type="entry name" value="HTH_ARAC"/>
    <property type="match status" value="1"/>
</dbReference>
<dbReference type="OrthoDB" id="5722175at2"/>
<reference evidence="5 6" key="1">
    <citation type="submission" date="2017-01" db="EMBL/GenBank/DDBJ databases">
        <title>Genome Sequencing of a Marine Spirillum, Oceanospirillum multiglobuliferum ATCC 33336, from Japan.</title>
        <authorList>
            <person name="Carney J.G."/>
            <person name="Trachtenberg A.M."/>
            <person name="Rheaume B.A."/>
            <person name="Linnane J.D."/>
            <person name="Pitts N.L."/>
            <person name="Mykles D.L."/>
            <person name="Maclea K.S."/>
        </authorList>
    </citation>
    <scope>NUCLEOTIDE SEQUENCE [LARGE SCALE GENOMIC DNA]</scope>
    <source>
        <strain evidence="5 6">ATCC 33336</strain>
    </source>
</reference>
<dbReference type="PANTHER" id="PTHR47894:SF1">
    <property type="entry name" value="HTH-TYPE TRANSCRIPTIONAL REGULATOR VQSM"/>
    <property type="match status" value="1"/>
</dbReference>
<dbReference type="EMBL" id="MTSM01000002">
    <property type="protein sequence ID" value="OPX56729.1"/>
    <property type="molecule type" value="Genomic_DNA"/>
</dbReference>
<dbReference type="Pfam" id="PF12625">
    <property type="entry name" value="Arabinose_bd"/>
    <property type="match status" value="1"/>
</dbReference>
<gene>
    <name evidence="5" type="ORF">BTE48_02240</name>
</gene>
<dbReference type="Pfam" id="PF12833">
    <property type="entry name" value="HTH_18"/>
    <property type="match status" value="1"/>
</dbReference>
<evidence type="ECO:0000256" key="3">
    <source>
        <dbReference type="ARBA" id="ARBA00023163"/>
    </source>
</evidence>
<evidence type="ECO:0000256" key="1">
    <source>
        <dbReference type="ARBA" id="ARBA00023015"/>
    </source>
</evidence>
<dbReference type="PROSITE" id="PS01124">
    <property type="entry name" value="HTH_ARAC_FAMILY_2"/>
    <property type="match status" value="1"/>
</dbReference>
<dbReference type="AlphaFoldDB" id="A0A1T4LBC8"/>
<organism evidence="5 6">
    <name type="scientific">Oceanospirillum multiglobuliferum</name>
    <dbReference type="NCBI Taxonomy" id="64969"/>
    <lineage>
        <taxon>Bacteria</taxon>
        <taxon>Pseudomonadati</taxon>
        <taxon>Pseudomonadota</taxon>
        <taxon>Gammaproteobacteria</taxon>
        <taxon>Oceanospirillales</taxon>
        <taxon>Oceanospirillaceae</taxon>
        <taxon>Oceanospirillum</taxon>
    </lineage>
</organism>
<keyword evidence="6" id="KW-1185">Reference proteome</keyword>
<dbReference type="GO" id="GO:0003700">
    <property type="term" value="F:DNA-binding transcription factor activity"/>
    <property type="evidence" value="ECO:0007669"/>
    <property type="project" value="InterPro"/>
</dbReference>
<dbReference type="SUPFAM" id="SSF46689">
    <property type="entry name" value="Homeodomain-like"/>
    <property type="match status" value="1"/>
</dbReference>
<evidence type="ECO:0000313" key="5">
    <source>
        <dbReference type="EMBL" id="OPX56729.1"/>
    </source>
</evidence>
<dbReference type="STRING" id="64969.SAMN02745127_00392"/>
<protein>
    <recommendedName>
        <fullName evidence="4">HTH araC/xylS-type domain-containing protein</fullName>
    </recommendedName>
</protein>
<dbReference type="GO" id="GO:0005829">
    <property type="term" value="C:cytosol"/>
    <property type="evidence" value="ECO:0007669"/>
    <property type="project" value="TreeGrafter"/>
</dbReference>
<keyword evidence="1" id="KW-0805">Transcription regulation</keyword>